<protein>
    <submittedName>
        <fullName evidence="2">Lrp/AsnC family transcriptional regulator</fullName>
    </submittedName>
</protein>
<dbReference type="RefSeq" id="WP_130170999.1">
    <property type="nucleotide sequence ID" value="NZ_SHMR01000006.1"/>
</dbReference>
<accession>A0A482XW80</accession>
<sequence length="76" mass="8155">MARAFVAIDVATGTAGEVCQRLRDADGVVEAHVITGEFAVLVELTGDDQRDVLETMTTAVRPLDDIGAMRTYVCLD</sequence>
<organism evidence="2 3">
    <name type="scientific">Natrinema altunense</name>
    <dbReference type="NCBI Taxonomy" id="222984"/>
    <lineage>
        <taxon>Archaea</taxon>
        <taxon>Methanobacteriati</taxon>
        <taxon>Methanobacteriota</taxon>
        <taxon>Stenosarchaea group</taxon>
        <taxon>Halobacteria</taxon>
        <taxon>Halobacteriales</taxon>
        <taxon>Natrialbaceae</taxon>
        <taxon>Natrinema</taxon>
    </lineage>
</organism>
<dbReference type="Pfam" id="PF01037">
    <property type="entry name" value="AsnC_trans_reg"/>
    <property type="match status" value="1"/>
</dbReference>
<evidence type="ECO:0000313" key="3">
    <source>
        <dbReference type="Proteomes" id="UP000292704"/>
    </source>
</evidence>
<evidence type="ECO:0000259" key="1">
    <source>
        <dbReference type="Pfam" id="PF01037"/>
    </source>
</evidence>
<evidence type="ECO:0000313" key="2">
    <source>
        <dbReference type="EMBL" id="RZH67322.1"/>
    </source>
</evidence>
<dbReference type="Gene3D" id="3.30.70.920">
    <property type="match status" value="1"/>
</dbReference>
<feature type="domain" description="Transcription regulator AsnC/Lrp ligand binding" evidence="1">
    <location>
        <begin position="9"/>
        <end position="75"/>
    </location>
</feature>
<dbReference type="OrthoDB" id="8136at2157"/>
<dbReference type="InterPro" id="IPR011008">
    <property type="entry name" value="Dimeric_a/b-barrel"/>
</dbReference>
<dbReference type="EMBL" id="SHMR01000006">
    <property type="protein sequence ID" value="RZH67322.1"/>
    <property type="molecule type" value="Genomic_DNA"/>
</dbReference>
<reference evidence="2 3" key="1">
    <citation type="submission" date="2019-02" db="EMBL/GenBank/DDBJ databases">
        <title>Genome analysis provides insights into bioremediation potentialities and Haloocin production by Natrinema altunense strain 4.1R isolated from Chott Douz in Tunisian desert.</title>
        <authorList>
            <person name="Najjari A."/>
            <person name="Youssef N."/>
            <person name="Ben Dhia O."/>
            <person name="Ferjani R."/>
            <person name="El Hidri D."/>
            <person name="Ouzari H.I."/>
            <person name="Cherif A."/>
        </authorList>
    </citation>
    <scope>NUCLEOTIDE SEQUENCE [LARGE SCALE GENOMIC DNA]</scope>
    <source>
        <strain evidence="2 3">4.1R</strain>
    </source>
</reference>
<dbReference type="InterPro" id="IPR019887">
    <property type="entry name" value="Tscrpt_reg_AsnC/Lrp_C"/>
</dbReference>
<name>A0A482XW80_9EURY</name>
<dbReference type="AlphaFoldDB" id="A0A482XW80"/>
<dbReference type="STRING" id="222984.GCA_000731985_01933"/>
<proteinExistence type="predicted"/>
<dbReference type="Proteomes" id="UP000292704">
    <property type="component" value="Unassembled WGS sequence"/>
</dbReference>
<dbReference type="SUPFAM" id="SSF54909">
    <property type="entry name" value="Dimeric alpha+beta barrel"/>
    <property type="match status" value="1"/>
</dbReference>
<gene>
    <name evidence="2" type="ORF">ELS17_12870</name>
</gene>
<comment type="caution">
    <text evidence="2">The sequence shown here is derived from an EMBL/GenBank/DDBJ whole genome shotgun (WGS) entry which is preliminary data.</text>
</comment>